<keyword evidence="2" id="KW-1185">Reference proteome</keyword>
<name>A0A4R9LPY1_9LEPT</name>
<dbReference type="EMBL" id="RQHV01000050">
    <property type="protein sequence ID" value="TGN09665.1"/>
    <property type="molecule type" value="Genomic_DNA"/>
</dbReference>
<reference evidence="1" key="1">
    <citation type="journal article" date="2019" name="PLoS Negl. Trop. Dis.">
        <title>Revisiting the worldwide diversity of Leptospira species in the environment.</title>
        <authorList>
            <person name="Vincent A.T."/>
            <person name="Schiettekatte O."/>
            <person name="Bourhy P."/>
            <person name="Veyrier F.J."/>
            <person name="Picardeau M."/>
        </authorList>
    </citation>
    <scope>NUCLEOTIDE SEQUENCE [LARGE SCALE GENOMIC DNA]</scope>
    <source>
        <strain evidence="1">201400974</strain>
    </source>
</reference>
<evidence type="ECO:0000313" key="2">
    <source>
        <dbReference type="Proteomes" id="UP000298264"/>
    </source>
</evidence>
<accession>A0A4R9LPY1</accession>
<dbReference type="OrthoDB" id="330500at2"/>
<dbReference type="AlphaFoldDB" id="A0A4R9LPY1"/>
<comment type="caution">
    <text evidence="1">The sequence shown here is derived from an EMBL/GenBank/DDBJ whole genome shotgun (WGS) entry which is preliminary data.</text>
</comment>
<protein>
    <submittedName>
        <fullName evidence="1">Uncharacterized protein</fullName>
    </submittedName>
</protein>
<sequence length="152" mass="17440">MPISVGDVFIWSQFKGHNDGSIKDAWFVYIGKTGLYSEIFIAYLLRTTTQIHHYSQGGSRSNHITHVFNPKNIAHNFFTSECLLDLTEKPFNIKDNIDTLEKVGVLSKKGRLNENELREIYIKLSKNKFISKIDKMNIRDSLRLHGISGLPD</sequence>
<dbReference type="RefSeq" id="WP_135764515.1">
    <property type="nucleotide sequence ID" value="NZ_RQHV01000050.1"/>
</dbReference>
<evidence type="ECO:0000313" key="1">
    <source>
        <dbReference type="EMBL" id="TGN09665.1"/>
    </source>
</evidence>
<proteinExistence type="predicted"/>
<dbReference type="Proteomes" id="UP000298264">
    <property type="component" value="Unassembled WGS sequence"/>
</dbReference>
<gene>
    <name evidence="1" type="ORF">EHS11_11260</name>
</gene>
<organism evidence="1 2">
    <name type="scientific">Leptospira ilyithenensis</name>
    <dbReference type="NCBI Taxonomy" id="2484901"/>
    <lineage>
        <taxon>Bacteria</taxon>
        <taxon>Pseudomonadati</taxon>
        <taxon>Spirochaetota</taxon>
        <taxon>Spirochaetia</taxon>
        <taxon>Leptospirales</taxon>
        <taxon>Leptospiraceae</taxon>
        <taxon>Leptospira</taxon>
    </lineage>
</organism>